<dbReference type="EMBL" id="LNIX01000011">
    <property type="protein sequence ID" value="OXA48663.1"/>
    <property type="molecule type" value="Genomic_DNA"/>
</dbReference>
<sequence>MSSTILQDMCAIYSPTLHLTIAQTMYYNKLAVALIITAISIPPLVRLTDTFMNYANARNGVLIPLGENNNAGDQNTYIVKSGVHLLVSYALFFGLMGLVMHVWIEFDECWRAELGEVKENQSWSFTKELPVSIHSVILLLNMTTITEWKILPNNASMTPQHEFLNSFLQSTDTNLEIFENFAFVSDPPVPLSCTKFDSWTQFSNEAAGMTICKRSDTMESAEMDAYVNKVMSIVFGPTPLDNWTQLINGATLSQEFSTLDQLFYKYAIPCFLILGSIELILYRHLKKMETEVVYVILELRMRLEDDEPLSEDTHRFVQHHERCIQIHKSNWIQGVTLLVCLGILILQLAEIYRVLWENEAIEGSENDDLPYEHGQRFRDEFYVPLDPVTFLRFRTITTFNWTLPPAGQEAHYLEQTEESAKVASFLELRLDPALFEE</sequence>
<keyword evidence="1" id="KW-0812">Transmembrane</keyword>
<gene>
    <name evidence="2" type="ORF">Fcan01_16730</name>
</gene>
<evidence type="ECO:0000256" key="1">
    <source>
        <dbReference type="SAM" id="Phobius"/>
    </source>
</evidence>
<feature type="transmembrane region" description="Helical" evidence="1">
    <location>
        <begin position="83"/>
        <end position="104"/>
    </location>
</feature>
<proteinExistence type="predicted"/>
<protein>
    <submittedName>
        <fullName evidence="2">Uncharacterized protein</fullName>
    </submittedName>
</protein>
<reference evidence="2 3" key="1">
    <citation type="submission" date="2015-12" db="EMBL/GenBank/DDBJ databases">
        <title>The genome of Folsomia candida.</title>
        <authorList>
            <person name="Faddeeva A."/>
            <person name="Derks M.F."/>
            <person name="Anvar Y."/>
            <person name="Smit S."/>
            <person name="Van Straalen N."/>
            <person name="Roelofs D."/>
        </authorList>
    </citation>
    <scope>NUCLEOTIDE SEQUENCE [LARGE SCALE GENOMIC DNA]</scope>
    <source>
        <strain evidence="2 3">VU population</strain>
        <tissue evidence="2">Whole body</tissue>
    </source>
</reference>
<feature type="transmembrane region" description="Helical" evidence="1">
    <location>
        <begin position="26"/>
        <end position="45"/>
    </location>
</feature>
<evidence type="ECO:0000313" key="3">
    <source>
        <dbReference type="Proteomes" id="UP000198287"/>
    </source>
</evidence>
<name>A0A226DTW5_FOLCA</name>
<evidence type="ECO:0000313" key="2">
    <source>
        <dbReference type="EMBL" id="OXA48663.1"/>
    </source>
</evidence>
<keyword evidence="1" id="KW-1133">Transmembrane helix</keyword>
<keyword evidence="1" id="KW-0472">Membrane</keyword>
<dbReference type="AlphaFoldDB" id="A0A226DTW5"/>
<organism evidence="2 3">
    <name type="scientific">Folsomia candida</name>
    <name type="common">Springtail</name>
    <dbReference type="NCBI Taxonomy" id="158441"/>
    <lineage>
        <taxon>Eukaryota</taxon>
        <taxon>Metazoa</taxon>
        <taxon>Ecdysozoa</taxon>
        <taxon>Arthropoda</taxon>
        <taxon>Hexapoda</taxon>
        <taxon>Collembola</taxon>
        <taxon>Entomobryomorpha</taxon>
        <taxon>Isotomoidea</taxon>
        <taxon>Isotomidae</taxon>
        <taxon>Proisotominae</taxon>
        <taxon>Folsomia</taxon>
    </lineage>
</organism>
<comment type="caution">
    <text evidence="2">The sequence shown here is derived from an EMBL/GenBank/DDBJ whole genome shotgun (WGS) entry which is preliminary data.</text>
</comment>
<keyword evidence="3" id="KW-1185">Reference proteome</keyword>
<accession>A0A226DTW5</accession>
<dbReference type="Proteomes" id="UP000198287">
    <property type="component" value="Unassembled WGS sequence"/>
</dbReference>